<feature type="region of interest" description="Disordered" evidence="5">
    <location>
        <begin position="708"/>
        <end position="731"/>
    </location>
</feature>
<feature type="region of interest" description="Disordered" evidence="5">
    <location>
        <begin position="97"/>
        <end position="126"/>
    </location>
</feature>
<dbReference type="Gene3D" id="3.10.50.40">
    <property type="match status" value="1"/>
</dbReference>
<dbReference type="EC" id="5.2.1.8" evidence="4"/>
<dbReference type="EMBL" id="CAACVS010000202">
    <property type="protein sequence ID" value="VEU39052.1"/>
    <property type="molecule type" value="Genomic_DNA"/>
</dbReference>
<dbReference type="InterPro" id="IPR020904">
    <property type="entry name" value="Sc_DH/Rdtase_CS"/>
</dbReference>
<organism evidence="7 8">
    <name type="scientific">Pseudo-nitzschia multistriata</name>
    <dbReference type="NCBI Taxonomy" id="183589"/>
    <lineage>
        <taxon>Eukaryota</taxon>
        <taxon>Sar</taxon>
        <taxon>Stramenopiles</taxon>
        <taxon>Ochrophyta</taxon>
        <taxon>Bacillariophyta</taxon>
        <taxon>Bacillariophyceae</taxon>
        <taxon>Bacillariophycidae</taxon>
        <taxon>Bacillariales</taxon>
        <taxon>Bacillariaceae</taxon>
        <taxon>Pseudo-nitzschia</taxon>
    </lineage>
</organism>
<dbReference type="Proteomes" id="UP000291116">
    <property type="component" value="Unassembled WGS sequence"/>
</dbReference>
<name>A0A448ZAG4_9STRA</name>
<keyword evidence="8" id="KW-1185">Reference proteome</keyword>
<dbReference type="SUPFAM" id="SSF51735">
    <property type="entry name" value="NAD(P)-binding Rossmann-fold domains"/>
    <property type="match status" value="1"/>
</dbReference>
<dbReference type="OrthoDB" id="433738at2759"/>
<protein>
    <recommendedName>
        <fullName evidence="4">peptidylprolyl isomerase</fullName>
        <ecNumber evidence="4">5.2.1.8</ecNumber>
    </recommendedName>
</protein>
<dbReference type="PROSITE" id="PS00061">
    <property type="entry name" value="ADH_SHORT"/>
    <property type="match status" value="1"/>
</dbReference>
<feature type="compositionally biased region" description="Basic and acidic residues" evidence="5">
    <location>
        <begin position="59"/>
        <end position="79"/>
    </location>
</feature>
<keyword evidence="2" id="KW-0560">Oxidoreductase</keyword>
<evidence type="ECO:0000256" key="4">
    <source>
        <dbReference type="PROSITE-ProRule" id="PRU00277"/>
    </source>
</evidence>
<dbReference type="GO" id="GO:0016020">
    <property type="term" value="C:membrane"/>
    <property type="evidence" value="ECO:0007669"/>
    <property type="project" value="TreeGrafter"/>
</dbReference>
<keyword evidence="4" id="KW-0413">Isomerase</keyword>
<dbReference type="GO" id="GO:0016491">
    <property type="term" value="F:oxidoreductase activity"/>
    <property type="evidence" value="ECO:0007669"/>
    <property type="project" value="UniProtKB-KW"/>
</dbReference>
<evidence type="ECO:0000256" key="2">
    <source>
        <dbReference type="ARBA" id="ARBA00023002"/>
    </source>
</evidence>
<dbReference type="SMART" id="SM00822">
    <property type="entry name" value="PKS_KR"/>
    <property type="match status" value="1"/>
</dbReference>
<dbReference type="Gene3D" id="1.10.150.50">
    <property type="entry name" value="Transcription Factor, Ets-1"/>
    <property type="match status" value="1"/>
</dbReference>
<evidence type="ECO:0000256" key="5">
    <source>
        <dbReference type="SAM" id="MobiDB-lite"/>
    </source>
</evidence>
<dbReference type="PANTHER" id="PTHR44196">
    <property type="entry name" value="DEHYDROGENASE/REDUCTASE SDR FAMILY MEMBER 7B"/>
    <property type="match status" value="1"/>
</dbReference>
<dbReference type="Gene3D" id="3.40.50.720">
    <property type="entry name" value="NAD(P)-binding Rossmann-like Domain"/>
    <property type="match status" value="1"/>
</dbReference>
<dbReference type="InterPro" id="IPR002347">
    <property type="entry name" value="SDR_fam"/>
</dbReference>
<comment type="similarity">
    <text evidence="1">Belongs to the short-chain dehydrogenases/reductases (SDR) family.</text>
</comment>
<feature type="domain" description="PPIase FKBP-type" evidence="6">
    <location>
        <begin position="326"/>
        <end position="408"/>
    </location>
</feature>
<evidence type="ECO:0000313" key="8">
    <source>
        <dbReference type="Proteomes" id="UP000291116"/>
    </source>
</evidence>
<reference evidence="7 8" key="1">
    <citation type="submission" date="2019-01" db="EMBL/GenBank/DDBJ databases">
        <authorList>
            <person name="Ferrante I. M."/>
        </authorList>
    </citation>
    <scope>NUCLEOTIDE SEQUENCE [LARGE SCALE GENOMIC DNA]</scope>
    <source>
        <strain evidence="7 8">B856</strain>
    </source>
</reference>
<gene>
    <name evidence="7" type="ORF">PSNMU_V1.4_AUG-EV-PASAV3_0058900</name>
</gene>
<comment type="catalytic activity">
    <reaction evidence="4">
        <text>[protein]-peptidylproline (omega=180) = [protein]-peptidylproline (omega=0)</text>
        <dbReference type="Rhea" id="RHEA:16237"/>
        <dbReference type="Rhea" id="RHEA-COMP:10747"/>
        <dbReference type="Rhea" id="RHEA-COMP:10748"/>
        <dbReference type="ChEBI" id="CHEBI:83833"/>
        <dbReference type="ChEBI" id="CHEBI:83834"/>
        <dbReference type="EC" id="5.2.1.8"/>
    </reaction>
</comment>
<dbReference type="PRINTS" id="PR00081">
    <property type="entry name" value="GDHRDH"/>
</dbReference>
<feature type="compositionally biased region" description="Polar residues" evidence="5">
    <location>
        <begin position="110"/>
        <end position="126"/>
    </location>
</feature>
<proteinExistence type="inferred from homology"/>
<dbReference type="InterPro" id="IPR036291">
    <property type="entry name" value="NAD(P)-bd_dom_sf"/>
</dbReference>
<evidence type="ECO:0000313" key="7">
    <source>
        <dbReference type="EMBL" id="VEU39052.1"/>
    </source>
</evidence>
<keyword evidence="4" id="KW-0697">Rotamase</keyword>
<comment type="function">
    <text evidence="3">Putative oxidoreductase.</text>
</comment>
<dbReference type="SUPFAM" id="SSF54534">
    <property type="entry name" value="FKBP-like"/>
    <property type="match status" value="1"/>
</dbReference>
<evidence type="ECO:0000256" key="3">
    <source>
        <dbReference type="ARBA" id="ARBA00037096"/>
    </source>
</evidence>
<dbReference type="PROSITE" id="PS50059">
    <property type="entry name" value="FKBP_PPIASE"/>
    <property type="match status" value="1"/>
</dbReference>
<feature type="region of interest" description="Disordered" evidence="5">
    <location>
        <begin position="54"/>
        <end position="84"/>
    </location>
</feature>
<dbReference type="InterPro" id="IPR001179">
    <property type="entry name" value="PPIase_FKBP_dom"/>
</dbReference>
<sequence length="731" mass="77900">MGIVAFTTIRVLSVRSTITKPRNVESAFSLSSLVPVEQKGNDNGVVPYNALATPHGINHHWDNRDGKSKKPETPSDRTAQHSTALHCTLLPQPLAIESKRSDTNPAAEKNSPTRTAPTKDNTPTTIRYDTMRCDTMPRTHPAAPAPGSPHPLRVLAAMGLLAVAQRAHPASAFSPCPAAGGARPGSLRMADAPADTTWTNLVPADESAPVRKTVLEDGKGGLPKKGQTATIQYTGRLVLGGDSGGLAVASWTPGAVVDCWLAEQQGLSGILEGPFAAQGVDGAFLLDGDRFTEDFLLDPLGLENKLQRKKAVMAARRLRTSLEGYEDGAVFDSSSDKEGGVFRVAVGAGKTIKAVELLVASMAVGERARVRSRCDYGYGSEGYRTSRGDVVVPPFCGLEFEVELNTNTPPPQSTTDRPETMGSFCSKTQDHYASGKNVLITGASGGIGAELARRFAAQGASLALLARSPEKLSAVAQECTDAGAPRTKIFPCDLTDNGDLRKNLSWAVETFGTFDVVVLNAGRSMGCYLEEIRDHDQIDYLLKLNTNAVIHCVHALLPAVPKTSDSRIVVISSVSGILPVPLRSVYCASKHALSGFCGALRIELKDTYGERGAPAVQVINFPEVRGTDLNTGRMDFGAEKPPAEYSTAVGTNLLTVQKACQRLLKQIEKGTREWGKTPFHRLIGLLQVCAGGLSDRLILRYIRRTHFRPGEKPGGPNAKAAAGAVAPAKED</sequence>
<dbReference type="GO" id="GO:0003755">
    <property type="term" value="F:peptidyl-prolyl cis-trans isomerase activity"/>
    <property type="evidence" value="ECO:0007669"/>
    <property type="project" value="UniProtKB-KW"/>
</dbReference>
<feature type="compositionally biased region" description="Low complexity" evidence="5">
    <location>
        <begin position="714"/>
        <end position="731"/>
    </location>
</feature>
<dbReference type="Pfam" id="PF00254">
    <property type="entry name" value="FKBP_C"/>
    <property type="match status" value="1"/>
</dbReference>
<dbReference type="AlphaFoldDB" id="A0A448ZAG4"/>
<dbReference type="InterPro" id="IPR046357">
    <property type="entry name" value="PPIase_dom_sf"/>
</dbReference>
<dbReference type="InterPro" id="IPR057326">
    <property type="entry name" value="KR_dom"/>
</dbReference>
<evidence type="ECO:0000256" key="1">
    <source>
        <dbReference type="ARBA" id="ARBA00006484"/>
    </source>
</evidence>
<dbReference type="InterPro" id="IPR013761">
    <property type="entry name" value="SAM/pointed_sf"/>
</dbReference>
<accession>A0A448ZAG4</accession>
<dbReference type="Pfam" id="PF00106">
    <property type="entry name" value="adh_short"/>
    <property type="match status" value="1"/>
</dbReference>
<evidence type="ECO:0000259" key="6">
    <source>
        <dbReference type="PROSITE" id="PS50059"/>
    </source>
</evidence>
<dbReference type="PANTHER" id="PTHR44196:SF1">
    <property type="entry name" value="DEHYDROGENASE_REDUCTASE SDR FAMILY MEMBER 7B"/>
    <property type="match status" value="1"/>
</dbReference>